<accession>A0A8H7NG76</accession>
<dbReference type="EMBL" id="JADCTT010000003">
    <property type="protein sequence ID" value="KAF9755347.1"/>
    <property type="molecule type" value="Genomic_DNA"/>
</dbReference>
<protein>
    <submittedName>
        <fullName evidence="1">Uncharacterized protein</fullName>
    </submittedName>
</protein>
<gene>
    <name evidence="1" type="ORF">IM811_010788</name>
</gene>
<proteinExistence type="predicted"/>
<dbReference type="AlphaFoldDB" id="A0A8H7NG76"/>
<comment type="caution">
    <text evidence="1">The sequence shown here is derived from an EMBL/GenBank/DDBJ whole genome shotgun (WGS) entry which is preliminary data.</text>
</comment>
<reference evidence="1" key="1">
    <citation type="submission" date="2020-10" db="EMBL/GenBank/DDBJ databases">
        <title>High-Quality Genome Resource of Clonostachys rosea strain S41 by Oxford Nanopore Long-Read Sequencing.</title>
        <authorList>
            <person name="Wang H."/>
        </authorList>
    </citation>
    <scope>NUCLEOTIDE SEQUENCE</scope>
    <source>
        <strain evidence="1">S41</strain>
    </source>
</reference>
<sequence length="113" mass="12599">MEKVGWTNHHVWLQLPRGLGIFRNRNTTEARGGENGKQLGGVARRCCDGRTSPRGQDCRYFLWKGCEGMEWPRVFALALDLVDGCIGLFNNYIRVSGRPGFGVGRDLQSSSAI</sequence>
<evidence type="ECO:0000313" key="2">
    <source>
        <dbReference type="Proteomes" id="UP000616885"/>
    </source>
</evidence>
<evidence type="ECO:0000313" key="1">
    <source>
        <dbReference type="EMBL" id="KAF9755347.1"/>
    </source>
</evidence>
<dbReference type="Proteomes" id="UP000616885">
    <property type="component" value="Unassembled WGS sequence"/>
</dbReference>
<organism evidence="1 2">
    <name type="scientific">Bionectria ochroleuca</name>
    <name type="common">Gliocladium roseum</name>
    <dbReference type="NCBI Taxonomy" id="29856"/>
    <lineage>
        <taxon>Eukaryota</taxon>
        <taxon>Fungi</taxon>
        <taxon>Dikarya</taxon>
        <taxon>Ascomycota</taxon>
        <taxon>Pezizomycotina</taxon>
        <taxon>Sordariomycetes</taxon>
        <taxon>Hypocreomycetidae</taxon>
        <taxon>Hypocreales</taxon>
        <taxon>Bionectriaceae</taxon>
        <taxon>Clonostachys</taxon>
    </lineage>
</organism>
<name>A0A8H7NG76_BIOOC</name>